<gene>
    <name evidence="2" type="ORF">ACFFLI_04790</name>
</gene>
<protein>
    <submittedName>
        <fullName evidence="2">DMT family transporter</fullName>
    </submittedName>
</protein>
<dbReference type="PANTHER" id="PTHR34821">
    <property type="entry name" value="INNER MEMBRANE PROTEIN YDCZ"/>
    <property type="match status" value="1"/>
</dbReference>
<keyword evidence="3" id="KW-1185">Reference proteome</keyword>
<name>A0ABV5WSR0_9LACO</name>
<dbReference type="PANTHER" id="PTHR34821:SF2">
    <property type="entry name" value="INNER MEMBRANE PROTEIN YDCZ"/>
    <property type="match status" value="1"/>
</dbReference>
<dbReference type="EMBL" id="JBHLZY010000010">
    <property type="protein sequence ID" value="MFB9769194.1"/>
    <property type="molecule type" value="Genomic_DNA"/>
</dbReference>
<feature type="transmembrane region" description="Helical" evidence="1">
    <location>
        <begin position="37"/>
        <end position="56"/>
    </location>
</feature>
<evidence type="ECO:0000313" key="3">
    <source>
        <dbReference type="Proteomes" id="UP001589691"/>
    </source>
</evidence>
<sequence length="107" mass="11565">MEFALFLLLSILAGLMQPIQSGINSQLKLDLNSTYLSGAISNFIGAILMVLLAFALEKDGIRHPTLSDGHIWNWTGGILSALIVSAMIIIPKKISYASFFGSVKNLV</sequence>
<dbReference type="InterPro" id="IPR006750">
    <property type="entry name" value="YdcZ"/>
</dbReference>
<accession>A0ABV5WSR0</accession>
<dbReference type="Pfam" id="PF04657">
    <property type="entry name" value="DMT_YdcZ"/>
    <property type="match status" value="1"/>
</dbReference>
<dbReference type="Proteomes" id="UP001589691">
    <property type="component" value="Unassembled WGS sequence"/>
</dbReference>
<organism evidence="2 3">
    <name type="scientific">Lactiplantibacillus modestisalitolerans</name>
    <dbReference type="NCBI Taxonomy" id="1457219"/>
    <lineage>
        <taxon>Bacteria</taxon>
        <taxon>Bacillati</taxon>
        <taxon>Bacillota</taxon>
        <taxon>Bacilli</taxon>
        <taxon>Lactobacillales</taxon>
        <taxon>Lactobacillaceae</taxon>
        <taxon>Lactiplantibacillus</taxon>
    </lineage>
</organism>
<keyword evidence="1" id="KW-0472">Membrane</keyword>
<comment type="caution">
    <text evidence="2">The sequence shown here is derived from an EMBL/GenBank/DDBJ whole genome shotgun (WGS) entry which is preliminary data.</text>
</comment>
<keyword evidence="1" id="KW-0812">Transmembrane</keyword>
<feature type="transmembrane region" description="Helical" evidence="1">
    <location>
        <begin position="71"/>
        <end position="90"/>
    </location>
</feature>
<evidence type="ECO:0000256" key="1">
    <source>
        <dbReference type="SAM" id="Phobius"/>
    </source>
</evidence>
<evidence type="ECO:0000313" key="2">
    <source>
        <dbReference type="EMBL" id="MFB9769194.1"/>
    </source>
</evidence>
<keyword evidence="1" id="KW-1133">Transmembrane helix</keyword>
<dbReference type="RefSeq" id="WP_137642527.1">
    <property type="nucleotide sequence ID" value="NZ_BJEA01000009.1"/>
</dbReference>
<proteinExistence type="predicted"/>
<reference evidence="2 3" key="1">
    <citation type="submission" date="2024-09" db="EMBL/GenBank/DDBJ databases">
        <authorList>
            <person name="Sun Q."/>
            <person name="Mori K."/>
        </authorList>
    </citation>
    <scope>NUCLEOTIDE SEQUENCE [LARGE SCALE GENOMIC DNA]</scope>
    <source>
        <strain evidence="2 3">TBRC 4576</strain>
    </source>
</reference>